<comment type="caution">
    <text evidence="2">The sequence shown here is derived from an EMBL/GenBank/DDBJ whole genome shotgun (WGS) entry which is preliminary data.</text>
</comment>
<dbReference type="EMBL" id="JBEAFC010000008">
    <property type="protein sequence ID" value="KAL1547484.1"/>
    <property type="molecule type" value="Genomic_DNA"/>
</dbReference>
<feature type="compositionally biased region" description="Basic and acidic residues" evidence="1">
    <location>
        <begin position="1"/>
        <end position="11"/>
    </location>
</feature>
<sequence length="369" mass="41585">MEEDHVLRGEFDASAAGFESPPPSNKLGADESRTPQDIPSIEVMRDAQYGFDFNNSPILPDRADPDKFLEDQINRDKEMQTPVREEVVFTDARFSSSHNYKEQHSPVNLGSQMPFTHRSPELELQPTPEMEIQPTPPVAKPIVSRKRRKLYDMTTVLSNEYVKNALEDTSDILRKRRNCPLSSLSIWKRNNRKRLGKEGFFVEPYLVGSSAELKGIYREDCAKNHLVTIQETFQETNVDQPSLSRHDNDIEIEVLRNNDRASPEICMPSFSTPVPSPSGRSHFTPEKSNANLLSEHLERTDGDRTLPTSDVGPSGNLDSRMRTPDTVYESDMQFDNTVLSDIPELVPSGGDLGFLEKDDDSPAGKFADS</sequence>
<protein>
    <submittedName>
        <fullName evidence="2">Sister chromatid cohesion 1 protein 3-like</fullName>
    </submittedName>
</protein>
<feature type="region of interest" description="Disordered" evidence="1">
    <location>
        <begin position="298"/>
        <end position="323"/>
    </location>
</feature>
<evidence type="ECO:0000256" key="1">
    <source>
        <dbReference type="SAM" id="MobiDB-lite"/>
    </source>
</evidence>
<dbReference type="PANTHER" id="PTHR12585:SF55">
    <property type="entry name" value="SISTER CHROMATID COHESION 1 PROTEIN 3"/>
    <property type="match status" value="1"/>
</dbReference>
<dbReference type="PANTHER" id="PTHR12585">
    <property type="entry name" value="SCC1 / RAD21 FAMILY MEMBER"/>
    <property type="match status" value="1"/>
</dbReference>
<accession>A0ABD1GU19</accession>
<dbReference type="CDD" id="cd21793">
    <property type="entry name" value="Rad21_Rec8_M_AtSYN1-like"/>
    <property type="match status" value="1"/>
</dbReference>
<dbReference type="InterPro" id="IPR039781">
    <property type="entry name" value="Rad21/Rec8-like"/>
</dbReference>
<evidence type="ECO:0000313" key="2">
    <source>
        <dbReference type="EMBL" id="KAL1547484.1"/>
    </source>
</evidence>
<name>A0ABD1GU19_SALDI</name>
<proteinExistence type="predicted"/>
<organism evidence="2 3">
    <name type="scientific">Salvia divinorum</name>
    <name type="common">Maria pastora</name>
    <name type="synonym">Diviner's sage</name>
    <dbReference type="NCBI Taxonomy" id="28513"/>
    <lineage>
        <taxon>Eukaryota</taxon>
        <taxon>Viridiplantae</taxon>
        <taxon>Streptophyta</taxon>
        <taxon>Embryophyta</taxon>
        <taxon>Tracheophyta</taxon>
        <taxon>Spermatophyta</taxon>
        <taxon>Magnoliopsida</taxon>
        <taxon>eudicotyledons</taxon>
        <taxon>Gunneridae</taxon>
        <taxon>Pentapetalae</taxon>
        <taxon>asterids</taxon>
        <taxon>lamiids</taxon>
        <taxon>Lamiales</taxon>
        <taxon>Lamiaceae</taxon>
        <taxon>Nepetoideae</taxon>
        <taxon>Mentheae</taxon>
        <taxon>Salviinae</taxon>
        <taxon>Salvia</taxon>
        <taxon>Salvia subgen. Calosphace</taxon>
    </lineage>
</organism>
<keyword evidence="3" id="KW-1185">Reference proteome</keyword>
<evidence type="ECO:0000313" key="3">
    <source>
        <dbReference type="Proteomes" id="UP001567538"/>
    </source>
</evidence>
<feature type="region of interest" description="Disordered" evidence="1">
    <location>
        <begin position="1"/>
        <end position="37"/>
    </location>
</feature>
<dbReference type="AlphaFoldDB" id="A0ABD1GU19"/>
<gene>
    <name evidence="2" type="ORF">AAHA92_23957</name>
</gene>
<feature type="compositionally biased region" description="Basic and acidic residues" evidence="1">
    <location>
        <begin position="354"/>
        <end position="369"/>
    </location>
</feature>
<reference evidence="2 3" key="1">
    <citation type="submission" date="2024-06" db="EMBL/GenBank/DDBJ databases">
        <title>A chromosome level genome sequence of Diviner's sage (Salvia divinorum).</title>
        <authorList>
            <person name="Ford S.A."/>
            <person name="Ro D.-K."/>
            <person name="Ness R.W."/>
            <person name="Phillips M.A."/>
        </authorList>
    </citation>
    <scope>NUCLEOTIDE SEQUENCE [LARGE SCALE GENOMIC DNA]</scope>
    <source>
        <strain evidence="2">SAF-2024a</strain>
        <tissue evidence="2">Leaf</tissue>
    </source>
</reference>
<dbReference type="Proteomes" id="UP001567538">
    <property type="component" value="Unassembled WGS sequence"/>
</dbReference>
<feature type="region of interest" description="Disordered" evidence="1">
    <location>
        <begin position="341"/>
        <end position="369"/>
    </location>
</feature>